<comment type="subcellular location">
    <subcellularLocation>
        <location evidence="1 12">Cell membrane</location>
        <topology evidence="1 12">Multi-pass membrane protein</topology>
    </subcellularLocation>
</comment>
<evidence type="ECO:0000256" key="1">
    <source>
        <dbReference type="ARBA" id="ARBA00004651"/>
    </source>
</evidence>
<keyword evidence="5 12" id="KW-1003">Cell membrane</keyword>
<dbReference type="Proteomes" id="UP000438914">
    <property type="component" value="Unassembled WGS sequence"/>
</dbReference>
<evidence type="ECO:0000256" key="6">
    <source>
        <dbReference type="ARBA" id="ARBA00022519"/>
    </source>
</evidence>
<evidence type="ECO:0000256" key="9">
    <source>
        <dbReference type="ARBA" id="ARBA00023065"/>
    </source>
</evidence>
<proteinExistence type="inferred from homology"/>
<name>A0A7K0KDF3_9BACT</name>
<evidence type="ECO:0000256" key="8">
    <source>
        <dbReference type="ARBA" id="ARBA00022989"/>
    </source>
</evidence>
<dbReference type="NCBIfam" id="NF010557">
    <property type="entry name" value="PRK13952.1"/>
    <property type="match status" value="1"/>
</dbReference>
<dbReference type="SUPFAM" id="SSF81330">
    <property type="entry name" value="Gated mechanosensitive channel"/>
    <property type="match status" value="1"/>
</dbReference>
<dbReference type="EMBL" id="VUNG01000003">
    <property type="protein sequence ID" value="MST83460.1"/>
    <property type="molecule type" value="Genomic_DNA"/>
</dbReference>
<protein>
    <recommendedName>
        <fullName evidence="12">Large-conductance mechanosensitive channel</fullName>
    </recommendedName>
</protein>
<evidence type="ECO:0000256" key="3">
    <source>
        <dbReference type="ARBA" id="ARBA00011255"/>
    </source>
</evidence>
<dbReference type="FunFam" id="1.10.1200.120:FF:000001">
    <property type="entry name" value="Large-conductance mechanosensitive channel"/>
    <property type="match status" value="1"/>
</dbReference>
<dbReference type="GO" id="GO:0008381">
    <property type="term" value="F:mechanosensitive monoatomic ion channel activity"/>
    <property type="evidence" value="ECO:0007669"/>
    <property type="project" value="UniProtKB-UniRule"/>
</dbReference>
<dbReference type="AlphaFoldDB" id="A0A7K0KDF3"/>
<comment type="similarity">
    <text evidence="2 12">Belongs to the MscL family.</text>
</comment>
<keyword evidence="8 12" id="KW-1133">Transmembrane helix</keyword>
<evidence type="ECO:0000256" key="10">
    <source>
        <dbReference type="ARBA" id="ARBA00023136"/>
    </source>
</evidence>
<reference evidence="13 14" key="1">
    <citation type="submission" date="2019-08" db="EMBL/GenBank/DDBJ databases">
        <title>In-depth cultivation of the pig gut microbiome towards novel bacterial diversity and tailored functional studies.</title>
        <authorList>
            <person name="Wylensek D."/>
            <person name="Hitch T.C.A."/>
            <person name="Clavel T."/>
        </authorList>
    </citation>
    <scope>NUCLEOTIDE SEQUENCE [LARGE SCALE GENOMIC DNA]</scope>
    <source>
        <strain evidence="13 14">LKV-178-WT-2A</strain>
    </source>
</reference>
<evidence type="ECO:0000313" key="13">
    <source>
        <dbReference type="EMBL" id="MST83460.1"/>
    </source>
</evidence>
<dbReference type="PRINTS" id="PR01264">
    <property type="entry name" value="MECHCHANNEL"/>
</dbReference>
<evidence type="ECO:0000256" key="2">
    <source>
        <dbReference type="ARBA" id="ARBA00007254"/>
    </source>
</evidence>
<dbReference type="Gene3D" id="1.10.1200.120">
    <property type="entry name" value="Large-conductance mechanosensitive channel, MscL, domain 1"/>
    <property type="match status" value="1"/>
</dbReference>
<dbReference type="NCBIfam" id="NF001843">
    <property type="entry name" value="PRK00567.1-4"/>
    <property type="match status" value="1"/>
</dbReference>
<comment type="caution">
    <text evidence="12">Lacks conserved residue(s) required for the propagation of feature annotation.</text>
</comment>
<dbReference type="Pfam" id="PF01741">
    <property type="entry name" value="MscL"/>
    <property type="match status" value="1"/>
</dbReference>
<dbReference type="InterPro" id="IPR037673">
    <property type="entry name" value="MSC/AndL"/>
</dbReference>
<accession>A0A7K0KDF3</accession>
<keyword evidence="14" id="KW-1185">Reference proteome</keyword>
<keyword evidence="11 12" id="KW-0407">Ion channel</keyword>
<keyword evidence="10 12" id="KW-0472">Membrane</keyword>
<keyword evidence="4 12" id="KW-0813">Transport</keyword>
<keyword evidence="6" id="KW-0997">Cell inner membrane</keyword>
<keyword evidence="7 12" id="KW-0812">Transmembrane</keyword>
<sequence length="139" mass="15274">MGKFIQEFKDFAVRGNAVDMAVGVIIGGAFGKIVSSIVDDIIMPPIGWLIGGVNFSDLKVTLPRVVIPGVEQMKPATINYGNFIQTFIDFIIIAFCVFLLVKAINVLTRKKKEEPAAPPAPSNEEKLLTEIRDLLKDKK</sequence>
<dbReference type="NCBIfam" id="TIGR00220">
    <property type="entry name" value="mscL"/>
    <property type="match status" value="1"/>
</dbReference>
<dbReference type="PANTHER" id="PTHR30266:SF2">
    <property type="entry name" value="LARGE-CONDUCTANCE MECHANOSENSITIVE CHANNEL"/>
    <property type="match status" value="1"/>
</dbReference>
<dbReference type="RefSeq" id="WP_154533033.1">
    <property type="nucleotide sequence ID" value="NZ_VUNG01000003.1"/>
</dbReference>
<evidence type="ECO:0000256" key="7">
    <source>
        <dbReference type="ARBA" id="ARBA00022692"/>
    </source>
</evidence>
<organism evidence="13 14">
    <name type="scientific">Hallella mizrahii</name>
    <dbReference type="NCBI Taxonomy" id="2606637"/>
    <lineage>
        <taxon>Bacteria</taxon>
        <taxon>Pseudomonadati</taxon>
        <taxon>Bacteroidota</taxon>
        <taxon>Bacteroidia</taxon>
        <taxon>Bacteroidales</taxon>
        <taxon>Prevotellaceae</taxon>
        <taxon>Hallella</taxon>
    </lineage>
</organism>
<dbReference type="InterPro" id="IPR001185">
    <property type="entry name" value="MS_channel"/>
</dbReference>
<keyword evidence="9 12" id="KW-0406">Ion transport</keyword>
<dbReference type="PANTHER" id="PTHR30266">
    <property type="entry name" value="MECHANOSENSITIVE CHANNEL MSCL"/>
    <property type="match status" value="1"/>
</dbReference>
<comment type="subunit">
    <text evidence="3 12">Homopentamer.</text>
</comment>
<feature type="transmembrane region" description="Helical" evidence="12">
    <location>
        <begin position="83"/>
        <end position="101"/>
    </location>
</feature>
<comment type="caution">
    <text evidence="13">The sequence shown here is derived from an EMBL/GenBank/DDBJ whole genome shotgun (WGS) entry which is preliminary data.</text>
</comment>
<gene>
    <name evidence="12 13" type="primary">mscL</name>
    <name evidence="13" type="ORF">FYJ73_01965</name>
</gene>
<dbReference type="InterPro" id="IPR036019">
    <property type="entry name" value="MscL_channel"/>
</dbReference>
<dbReference type="HAMAP" id="MF_00115">
    <property type="entry name" value="MscL"/>
    <property type="match status" value="1"/>
</dbReference>
<evidence type="ECO:0000256" key="12">
    <source>
        <dbReference type="HAMAP-Rule" id="MF_00115"/>
    </source>
</evidence>
<evidence type="ECO:0000313" key="14">
    <source>
        <dbReference type="Proteomes" id="UP000438914"/>
    </source>
</evidence>
<dbReference type="GO" id="GO:0005886">
    <property type="term" value="C:plasma membrane"/>
    <property type="evidence" value="ECO:0007669"/>
    <property type="project" value="UniProtKB-SubCell"/>
</dbReference>
<comment type="function">
    <text evidence="12">Channel that opens in response to stretch forces in the membrane lipid bilayer. May participate in the regulation of osmotic pressure changes within the cell.</text>
</comment>
<evidence type="ECO:0000256" key="11">
    <source>
        <dbReference type="ARBA" id="ARBA00023303"/>
    </source>
</evidence>
<evidence type="ECO:0000256" key="4">
    <source>
        <dbReference type="ARBA" id="ARBA00022448"/>
    </source>
</evidence>
<evidence type="ECO:0000256" key="5">
    <source>
        <dbReference type="ARBA" id="ARBA00022475"/>
    </source>
</evidence>